<keyword evidence="1" id="KW-0472">Membrane</keyword>
<accession>B7IHK6</accession>
<dbReference type="Proteomes" id="UP000002453">
    <property type="component" value="Chromosome"/>
</dbReference>
<name>B7IHK6_THEAB</name>
<reference evidence="2 3" key="1">
    <citation type="journal article" date="2009" name="J. Bacteriol.">
        <title>The genome of Thermosipho africanus TCF52B: lateral genetic connections to the Firmicutes and Archaea.</title>
        <authorList>
            <person name="Nesboe C.L."/>
            <person name="Bapteste E."/>
            <person name="Curtis B."/>
            <person name="Dahle H."/>
            <person name="Lopez P."/>
            <person name="Macleod D."/>
            <person name="Dlutek M."/>
            <person name="Bowman S."/>
            <person name="Zhaxybayeva O."/>
            <person name="Birkeland N.-K."/>
            <person name="Doolittle W.F."/>
        </authorList>
    </citation>
    <scope>NUCLEOTIDE SEQUENCE [LARGE SCALE GENOMIC DNA]</scope>
    <source>
        <strain evidence="2 3">TCF52B</strain>
    </source>
</reference>
<dbReference type="AlphaFoldDB" id="B7IHK6"/>
<feature type="transmembrane region" description="Helical" evidence="1">
    <location>
        <begin position="6"/>
        <end position="24"/>
    </location>
</feature>
<dbReference type="OrthoDB" id="9899162at2"/>
<proteinExistence type="predicted"/>
<evidence type="ECO:0000313" key="3">
    <source>
        <dbReference type="Proteomes" id="UP000002453"/>
    </source>
</evidence>
<dbReference type="EMBL" id="CP001185">
    <property type="protein sequence ID" value="ACJ75570.1"/>
    <property type="molecule type" value="Genomic_DNA"/>
</dbReference>
<evidence type="ECO:0008006" key="4">
    <source>
        <dbReference type="Google" id="ProtNLM"/>
    </source>
</evidence>
<keyword evidence="3" id="KW-1185">Reference proteome</keyword>
<evidence type="ECO:0000256" key="1">
    <source>
        <dbReference type="SAM" id="Phobius"/>
    </source>
</evidence>
<dbReference type="KEGG" id="taf:THA_1117"/>
<dbReference type="HOGENOM" id="CLU_2221968_0_0_0"/>
<keyword evidence="1" id="KW-1133">Transmembrane helix</keyword>
<organism evidence="2 3">
    <name type="scientific">Thermosipho africanus (strain TCF52B)</name>
    <dbReference type="NCBI Taxonomy" id="484019"/>
    <lineage>
        <taxon>Bacteria</taxon>
        <taxon>Thermotogati</taxon>
        <taxon>Thermotogota</taxon>
        <taxon>Thermotogae</taxon>
        <taxon>Thermotogales</taxon>
        <taxon>Fervidobacteriaceae</taxon>
        <taxon>Thermosipho</taxon>
    </lineage>
</organism>
<keyword evidence="1" id="KW-0812">Transmembrane</keyword>
<protein>
    <recommendedName>
        <fullName evidence="4">Type II secretion system protein</fullName>
    </recommendedName>
</protein>
<sequence length="106" mass="12576">MSYIEAVIAIVLVFVAVTAVFTSIEYQQKMYSKILERELLQLYSEDLFWITIYNLPNTTPFDSFETSYSTKNAYVVKDYEKIEKEINCITFTFPSNKKVNIYYFQK</sequence>
<evidence type="ECO:0000313" key="2">
    <source>
        <dbReference type="EMBL" id="ACJ75570.1"/>
    </source>
</evidence>
<gene>
    <name evidence="2" type="ordered locus">THA_1117</name>
</gene>
<dbReference type="STRING" id="484019.THA_1117"/>
<dbReference type="RefSeq" id="WP_012580010.1">
    <property type="nucleotide sequence ID" value="NC_011653.1"/>
</dbReference>